<keyword evidence="4" id="KW-0809">Transit peptide</keyword>
<dbReference type="HOGENOM" id="CLU_136347_0_0_1"/>
<evidence type="ECO:0000313" key="9">
    <source>
        <dbReference type="Proteomes" id="UP000054217"/>
    </source>
</evidence>
<evidence type="ECO:0000256" key="4">
    <source>
        <dbReference type="ARBA" id="ARBA00022946"/>
    </source>
</evidence>
<evidence type="ECO:0000256" key="5">
    <source>
        <dbReference type="ARBA" id="ARBA00023002"/>
    </source>
</evidence>
<dbReference type="Pfam" id="PF07955">
    <property type="entry name" value="DUF1687"/>
    <property type="match status" value="1"/>
</dbReference>
<feature type="non-terminal residue" evidence="8">
    <location>
        <position position="1"/>
    </location>
</feature>
<dbReference type="InterPro" id="IPR012882">
    <property type="entry name" value="Fmp46"/>
</dbReference>
<dbReference type="PANTHER" id="PTHR28071:SF1">
    <property type="entry name" value="REDOX PROTEIN FMP46, MITOCHONDRIAL-RELATED"/>
    <property type="match status" value="1"/>
</dbReference>
<evidence type="ECO:0000313" key="8">
    <source>
        <dbReference type="EMBL" id="KIN98324.1"/>
    </source>
</evidence>
<dbReference type="SUPFAM" id="SSF52833">
    <property type="entry name" value="Thioredoxin-like"/>
    <property type="match status" value="1"/>
</dbReference>
<evidence type="ECO:0000256" key="3">
    <source>
        <dbReference type="ARBA" id="ARBA00009734"/>
    </source>
</evidence>
<keyword evidence="6" id="KW-0496">Mitochondrion</keyword>
<dbReference type="AlphaFoldDB" id="A0A0C3NB71"/>
<dbReference type="Gene3D" id="3.40.30.10">
    <property type="entry name" value="Glutaredoxin"/>
    <property type="match status" value="1"/>
</dbReference>
<dbReference type="Proteomes" id="UP000054217">
    <property type="component" value="Unassembled WGS sequence"/>
</dbReference>
<evidence type="ECO:0000256" key="7">
    <source>
        <dbReference type="SAM" id="MobiDB-lite"/>
    </source>
</evidence>
<dbReference type="GO" id="GO:0016491">
    <property type="term" value="F:oxidoreductase activity"/>
    <property type="evidence" value="ECO:0007669"/>
    <property type="project" value="UniProtKB-KW"/>
</dbReference>
<reference evidence="8 9" key="1">
    <citation type="submission" date="2014-04" db="EMBL/GenBank/DDBJ databases">
        <authorList>
            <consortium name="DOE Joint Genome Institute"/>
            <person name="Kuo A."/>
            <person name="Kohler A."/>
            <person name="Costa M.D."/>
            <person name="Nagy L.G."/>
            <person name="Floudas D."/>
            <person name="Copeland A."/>
            <person name="Barry K.W."/>
            <person name="Cichocki N."/>
            <person name="Veneault-Fourrey C."/>
            <person name="LaButti K."/>
            <person name="Lindquist E.A."/>
            <person name="Lipzen A."/>
            <person name="Lundell T."/>
            <person name="Morin E."/>
            <person name="Murat C."/>
            <person name="Sun H."/>
            <person name="Tunlid A."/>
            <person name="Henrissat B."/>
            <person name="Grigoriev I.V."/>
            <person name="Hibbett D.S."/>
            <person name="Martin F."/>
            <person name="Nordberg H.P."/>
            <person name="Cantor M.N."/>
            <person name="Hua S.X."/>
        </authorList>
    </citation>
    <scope>NUCLEOTIDE SEQUENCE [LARGE SCALE GENOMIC DNA]</scope>
    <source>
        <strain evidence="8 9">Marx 270</strain>
    </source>
</reference>
<organism evidence="8 9">
    <name type="scientific">Pisolithus tinctorius Marx 270</name>
    <dbReference type="NCBI Taxonomy" id="870435"/>
    <lineage>
        <taxon>Eukaryota</taxon>
        <taxon>Fungi</taxon>
        <taxon>Dikarya</taxon>
        <taxon>Basidiomycota</taxon>
        <taxon>Agaricomycotina</taxon>
        <taxon>Agaricomycetes</taxon>
        <taxon>Agaricomycetidae</taxon>
        <taxon>Boletales</taxon>
        <taxon>Sclerodermatineae</taxon>
        <taxon>Pisolithaceae</taxon>
        <taxon>Pisolithus</taxon>
    </lineage>
</organism>
<protein>
    <submittedName>
        <fullName evidence="8">Uncharacterized protein</fullName>
    </submittedName>
</protein>
<name>A0A0C3NB71_PISTI</name>
<feature type="region of interest" description="Disordered" evidence="7">
    <location>
        <begin position="1"/>
        <end position="20"/>
    </location>
</feature>
<evidence type="ECO:0000256" key="1">
    <source>
        <dbReference type="ARBA" id="ARBA00002963"/>
    </source>
</evidence>
<accession>A0A0C3NB71</accession>
<gene>
    <name evidence="8" type="ORF">M404DRAFT_157926</name>
</gene>
<dbReference type="GO" id="GO:0005739">
    <property type="term" value="C:mitochondrion"/>
    <property type="evidence" value="ECO:0007669"/>
    <property type="project" value="UniProtKB-SubCell"/>
</dbReference>
<keyword evidence="5" id="KW-0560">Oxidoreductase</keyword>
<proteinExistence type="inferred from homology"/>
<dbReference type="OrthoDB" id="59229at2759"/>
<dbReference type="EMBL" id="KN832017">
    <property type="protein sequence ID" value="KIN98324.1"/>
    <property type="molecule type" value="Genomic_DNA"/>
</dbReference>
<evidence type="ECO:0000256" key="2">
    <source>
        <dbReference type="ARBA" id="ARBA00004173"/>
    </source>
</evidence>
<comment type="subcellular location">
    <subcellularLocation>
        <location evidence="2">Mitochondrion</location>
    </subcellularLocation>
</comment>
<comment type="function">
    <text evidence="1">Putative mitochondrial redox protein which could be involved in the reduction of small toxic molecules.</text>
</comment>
<reference evidence="9" key="2">
    <citation type="submission" date="2015-01" db="EMBL/GenBank/DDBJ databases">
        <title>Evolutionary Origins and Diversification of the Mycorrhizal Mutualists.</title>
        <authorList>
            <consortium name="DOE Joint Genome Institute"/>
            <consortium name="Mycorrhizal Genomics Consortium"/>
            <person name="Kohler A."/>
            <person name="Kuo A."/>
            <person name="Nagy L.G."/>
            <person name="Floudas D."/>
            <person name="Copeland A."/>
            <person name="Barry K.W."/>
            <person name="Cichocki N."/>
            <person name="Veneault-Fourrey C."/>
            <person name="LaButti K."/>
            <person name="Lindquist E.A."/>
            <person name="Lipzen A."/>
            <person name="Lundell T."/>
            <person name="Morin E."/>
            <person name="Murat C."/>
            <person name="Riley R."/>
            <person name="Ohm R."/>
            <person name="Sun H."/>
            <person name="Tunlid A."/>
            <person name="Henrissat B."/>
            <person name="Grigoriev I.V."/>
            <person name="Hibbett D.S."/>
            <person name="Martin F."/>
        </authorList>
    </citation>
    <scope>NUCLEOTIDE SEQUENCE [LARGE SCALE GENOMIC DNA]</scope>
    <source>
        <strain evidence="9">Marx 270</strain>
    </source>
</reference>
<keyword evidence="9" id="KW-1185">Reference proteome</keyword>
<dbReference type="InterPro" id="IPR036249">
    <property type="entry name" value="Thioredoxin-like_sf"/>
</dbReference>
<dbReference type="PANTHER" id="PTHR28071">
    <property type="entry name" value="REDOX PROTEIN FMP46, MITOCHONDRIAL-RELATED"/>
    <property type="match status" value="1"/>
</dbReference>
<comment type="similarity">
    <text evidence="3">Belongs to the FMP46 family.</text>
</comment>
<evidence type="ECO:0000256" key="6">
    <source>
        <dbReference type="ARBA" id="ARBA00023128"/>
    </source>
</evidence>
<sequence>LLRSALSAPYPPEKQGAQPLQFNLEVVERTPPTPDQIKTIMSYLEPKGSENGPYSAFLSAHPSALGLSEQPQTAAAMSNLVSRHPEALKWPLVVDWHGGKASVGDVDGVKNMLEALRKRRDGEVKDDVNPPSGWFS</sequence>
<dbReference type="InParanoid" id="A0A0C3NB71"/>